<dbReference type="STRING" id="450378.GCA_001661675_03309"/>
<proteinExistence type="inferred from homology"/>
<dbReference type="EMBL" id="CP019603">
    <property type="protein sequence ID" value="ARU17912.1"/>
    <property type="molecule type" value="Genomic_DNA"/>
</dbReference>
<dbReference type="OrthoDB" id="9803968at2"/>
<keyword evidence="5" id="KW-0614">Plasmid</keyword>
<dbReference type="Gene3D" id="3.30.300.30">
    <property type="match status" value="1"/>
</dbReference>
<gene>
    <name evidence="5" type="ORF">A9D14_16465</name>
</gene>
<name>A0A1Z1FGN2_9SPHN</name>
<dbReference type="SUPFAM" id="SSF56801">
    <property type="entry name" value="Acetyl-CoA synthetase-like"/>
    <property type="match status" value="1"/>
</dbReference>
<evidence type="ECO:0000256" key="2">
    <source>
        <dbReference type="ARBA" id="ARBA00022598"/>
    </source>
</evidence>
<dbReference type="AlphaFoldDB" id="A0A1Z1FGN2"/>
<evidence type="ECO:0000313" key="5">
    <source>
        <dbReference type="EMBL" id="ARU17912.1"/>
    </source>
</evidence>
<keyword evidence="2" id="KW-0436">Ligase</keyword>
<dbReference type="InterPro" id="IPR000873">
    <property type="entry name" value="AMP-dep_synth/lig_dom"/>
</dbReference>
<accession>A0A1Z1FGN2</accession>
<evidence type="ECO:0000256" key="1">
    <source>
        <dbReference type="ARBA" id="ARBA00006432"/>
    </source>
</evidence>
<dbReference type="Pfam" id="PF00501">
    <property type="entry name" value="AMP-binding"/>
    <property type="match status" value="1"/>
</dbReference>
<feature type="domain" description="AMP-binding enzyme C-terminal" evidence="4">
    <location>
        <begin position="454"/>
        <end position="527"/>
    </location>
</feature>
<dbReference type="RefSeq" id="WP_066850331.1">
    <property type="nucleotide sequence ID" value="NZ_CP019603.1"/>
</dbReference>
<dbReference type="InterPro" id="IPR025110">
    <property type="entry name" value="AMP-bd_C"/>
</dbReference>
<evidence type="ECO:0000259" key="4">
    <source>
        <dbReference type="Pfam" id="PF13193"/>
    </source>
</evidence>
<keyword evidence="6" id="KW-1185">Reference proteome</keyword>
<dbReference type="PANTHER" id="PTHR43201">
    <property type="entry name" value="ACYL-COA SYNTHETASE"/>
    <property type="match status" value="1"/>
</dbReference>
<sequence>MGQAPPYLSMGKMLRASALANGERDAIVFPDDRRSYEQLHRAARRWAKGFVAAGVKPGEHVGILLPTRIDFFEIFFGILMAGAVAVPVNARYQSGELRYLVANADLVMLVTTGRVAENVDFADRLQKAFPDLGENQDPSRLSLQDALDLRQLICLDPPCQPGLTAPEAILQAGEDIAEEEIDRRIDAVGDEDVAMILYTSGTTAHPKGALITHRGQVANSRNLGTRYEVTSEDKVWSPLPIYHIAGILPMVMILDRGGAYMTVPHFDAGVALDMLEREGGTIAYPSFVTIMQDLITHDRFASTDLSSLRVMNSNFAVQPEWIKLAVAKAMPNTIQVGTYGLTEGAGTVSTSRLDDSYEIRTGRCGKPLQEWEIRIVDPETGKDCPPGQQGEIVLRGPNMLKGYYKSPDKTAEAIRGGWFHTGDLGSVDEGGNVMFHGRTKDMLKVGGENVAAAEIEAHLQTHPAVKLAQVVGVPDPRYSEVPAAFIELAAGQDCSETDLIEHCRGFLASFKVPRSVHFVREWPMSTSKIQKFKLRERLLAQGAEADGAPAA</sequence>
<feature type="domain" description="AMP-dependent synthetase/ligase" evidence="3">
    <location>
        <begin position="16"/>
        <end position="404"/>
    </location>
</feature>
<geneLocation type="plasmid" evidence="6">
    <name>pcme4a9i</name>
</geneLocation>
<dbReference type="Proteomes" id="UP000195807">
    <property type="component" value="Plasmid pCME4A9I"/>
</dbReference>
<comment type="similarity">
    <text evidence="1">Belongs to the ATP-dependent AMP-binding enzyme family.</text>
</comment>
<evidence type="ECO:0000313" key="6">
    <source>
        <dbReference type="Proteomes" id="UP000195807"/>
    </source>
</evidence>
<evidence type="ECO:0000259" key="3">
    <source>
        <dbReference type="Pfam" id="PF00501"/>
    </source>
</evidence>
<reference evidence="5 6" key="1">
    <citation type="submission" date="2017-01" db="EMBL/GenBank/DDBJ databases">
        <title>Complete genome sequence of esterase-producing bacterium Croceicoccus marinus E4A9.</title>
        <authorList>
            <person name="Wu Y.-H."/>
            <person name="Cheng H."/>
            <person name="Xu L."/>
            <person name="Huo Y.-Y."/>
            <person name="Wang C.-S."/>
            <person name="Xu X.-W."/>
        </authorList>
    </citation>
    <scope>NUCLEOTIDE SEQUENCE [LARGE SCALE GENOMIC DNA]</scope>
    <source>
        <strain evidence="5 6">E4A9</strain>
        <plasmid evidence="6">Plasmid pcme4a9i</plasmid>
    </source>
</reference>
<dbReference type="Pfam" id="PF13193">
    <property type="entry name" value="AMP-binding_C"/>
    <property type="match status" value="1"/>
</dbReference>
<dbReference type="GO" id="GO:0031956">
    <property type="term" value="F:medium-chain fatty acid-CoA ligase activity"/>
    <property type="evidence" value="ECO:0007669"/>
    <property type="project" value="TreeGrafter"/>
</dbReference>
<dbReference type="InterPro" id="IPR045851">
    <property type="entry name" value="AMP-bd_C_sf"/>
</dbReference>
<protein>
    <submittedName>
        <fullName evidence="5">AMP-dependent synthetase</fullName>
    </submittedName>
</protein>
<dbReference type="GO" id="GO:0006631">
    <property type="term" value="P:fatty acid metabolic process"/>
    <property type="evidence" value="ECO:0007669"/>
    <property type="project" value="TreeGrafter"/>
</dbReference>
<dbReference type="InterPro" id="IPR042099">
    <property type="entry name" value="ANL_N_sf"/>
</dbReference>
<organism evidence="5 6">
    <name type="scientific">Croceicoccus marinus</name>
    <dbReference type="NCBI Taxonomy" id="450378"/>
    <lineage>
        <taxon>Bacteria</taxon>
        <taxon>Pseudomonadati</taxon>
        <taxon>Pseudomonadota</taxon>
        <taxon>Alphaproteobacteria</taxon>
        <taxon>Sphingomonadales</taxon>
        <taxon>Erythrobacteraceae</taxon>
        <taxon>Croceicoccus</taxon>
    </lineage>
</organism>
<dbReference type="KEGG" id="cman:A9D14_16465"/>
<dbReference type="Gene3D" id="3.40.50.12780">
    <property type="entry name" value="N-terminal domain of ligase-like"/>
    <property type="match status" value="1"/>
</dbReference>
<dbReference type="PANTHER" id="PTHR43201:SF5">
    <property type="entry name" value="MEDIUM-CHAIN ACYL-COA LIGASE ACSF2, MITOCHONDRIAL"/>
    <property type="match status" value="1"/>
</dbReference>